<keyword evidence="8" id="KW-1185">Reference proteome</keyword>
<gene>
    <name evidence="7" type="ORF">EPI10_008039</name>
</gene>
<evidence type="ECO:0000256" key="4">
    <source>
        <dbReference type="ARBA" id="ARBA00022989"/>
    </source>
</evidence>
<dbReference type="InterPro" id="IPR002293">
    <property type="entry name" value="AA/rel_permease1"/>
</dbReference>
<dbReference type="GO" id="GO:0016020">
    <property type="term" value="C:membrane"/>
    <property type="evidence" value="ECO:0007669"/>
    <property type="project" value="UniProtKB-SubCell"/>
</dbReference>
<keyword evidence="2" id="KW-0813">Transport</keyword>
<dbReference type="FunFam" id="1.20.1740.10:FF:000104">
    <property type="entry name" value="Amino-acid permease BAT1"/>
    <property type="match status" value="1"/>
</dbReference>
<dbReference type="GO" id="GO:0005313">
    <property type="term" value="F:L-glutamate transmembrane transporter activity"/>
    <property type="evidence" value="ECO:0007669"/>
    <property type="project" value="TreeGrafter"/>
</dbReference>
<evidence type="ECO:0000256" key="3">
    <source>
        <dbReference type="ARBA" id="ARBA00022692"/>
    </source>
</evidence>
<accession>A0A5B6V3S7</accession>
<name>A0A5B6V3S7_9ROSI</name>
<dbReference type="Pfam" id="PF13520">
    <property type="entry name" value="AA_permease_2"/>
    <property type="match status" value="1"/>
</dbReference>
<evidence type="ECO:0000256" key="2">
    <source>
        <dbReference type="ARBA" id="ARBA00022448"/>
    </source>
</evidence>
<dbReference type="GO" id="GO:0015185">
    <property type="term" value="F:gamma-aminobutyric acid transmembrane transporter activity"/>
    <property type="evidence" value="ECO:0007669"/>
    <property type="project" value="TreeGrafter"/>
</dbReference>
<keyword evidence="4 6" id="KW-1133">Transmembrane helix</keyword>
<feature type="transmembrane region" description="Helical" evidence="6">
    <location>
        <begin position="78"/>
        <end position="96"/>
    </location>
</feature>
<dbReference type="AlphaFoldDB" id="A0A5B6V3S7"/>
<protein>
    <submittedName>
        <fullName evidence="7">Amino-acid permease BAT1-like protein</fullName>
    </submittedName>
</protein>
<organism evidence="7 8">
    <name type="scientific">Gossypium australe</name>
    <dbReference type="NCBI Taxonomy" id="47621"/>
    <lineage>
        <taxon>Eukaryota</taxon>
        <taxon>Viridiplantae</taxon>
        <taxon>Streptophyta</taxon>
        <taxon>Embryophyta</taxon>
        <taxon>Tracheophyta</taxon>
        <taxon>Spermatophyta</taxon>
        <taxon>Magnoliopsida</taxon>
        <taxon>eudicotyledons</taxon>
        <taxon>Gunneridae</taxon>
        <taxon>Pentapetalae</taxon>
        <taxon>rosids</taxon>
        <taxon>malvids</taxon>
        <taxon>Malvales</taxon>
        <taxon>Malvaceae</taxon>
        <taxon>Malvoideae</taxon>
        <taxon>Gossypium</taxon>
    </lineage>
</organism>
<feature type="transmembrane region" description="Helical" evidence="6">
    <location>
        <begin position="44"/>
        <end position="66"/>
    </location>
</feature>
<evidence type="ECO:0000256" key="5">
    <source>
        <dbReference type="ARBA" id="ARBA00023136"/>
    </source>
</evidence>
<evidence type="ECO:0000313" key="8">
    <source>
        <dbReference type="Proteomes" id="UP000325315"/>
    </source>
</evidence>
<reference evidence="8" key="1">
    <citation type="journal article" date="2019" name="Plant Biotechnol. J.">
        <title>Genome sequencing of the Australian wild diploid species Gossypium australe highlights disease resistance and delayed gland morphogenesis.</title>
        <authorList>
            <person name="Cai Y."/>
            <person name="Cai X."/>
            <person name="Wang Q."/>
            <person name="Wang P."/>
            <person name="Zhang Y."/>
            <person name="Cai C."/>
            <person name="Xu Y."/>
            <person name="Wang K."/>
            <person name="Zhou Z."/>
            <person name="Wang C."/>
            <person name="Geng S."/>
            <person name="Li B."/>
            <person name="Dong Q."/>
            <person name="Hou Y."/>
            <person name="Wang H."/>
            <person name="Ai P."/>
            <person name="Liu Z."/>
            <person name="Yi F."/>
            <person name="Sun M."/>
            <person name="An G."/>
            <person name="Cheng J."/>
            <person name="Zhang Y."/>
            <person name="Shi Q."/>
            <person name="Xie Y."/>
            <person name="Shi X."/>
            <person name="Chang Y."/>
            <person name="Huang F."/>
            <person name="Chen Y."/>
            <person name="Hong S."/>
            <person name="Mi L."/>
            <person name="Sun Q."/>
            <person name="Zhang L."/>
            <person name="Zhou B."/>
            <person name="Peng R."/>
            <person name="Zhang X."/>
            <person name="Liu F."/>
        </authorList>
    </citation>
    <scope>NUCLEOTIDE SEQUENCE [LARGE SCALE GENOMIC DNA]</scope>
    <source>
        <strain evidence="8">cv. PA1801</strain>
    </source>
</reference>
<dbReference type="Proteomes" id="UP000325315">
    <property type="component" value="Unassembled WGS sequence"/>
</dbReference>
<comment type="subcellular location">
    <subcellularLocation>
        <location evidence="1">Membrane</location>
        <topology evidence="1">Multi-pass membrane protein</topology>
    </subcellularLocation>
</comment>
<sequence length="163" mass="17629">METGIGISADSAPYIPLDHEPNVTDDARLNQLGYKQELSRSLSAIANFSVTFSIISVITGLTTMYSTGLTFGGPVTMVYGWPIVGVLTMIVGLAMAEICSAYPTSGGLYFWSARLCGNEWGPMLSWFTGWVSSRLRHRQDILIASASNLHKTLLASSMTRAIS</sequence>
<dbReference type="GO" id="GO:0015180">
    <property type="term" value="F:L-alanine transmembrane transporter activity"/>
    <property type="evidence" value="ECO:0007669"/>
    <property type="project" value="TreeGrafter"/>
</dbReference>
<evidence type="ECO:0000313" key="7">
    <source>
        <dbReference type="EMBL" id="KAA3463710.1"/>
    </source>
</evidence>
<dbReference type="PANTHER" id="PTHR45649:SF30">
    <property type="entry name" value="AMINO-ACID PERMEASE BAT1"/>
    <property type="match status" value="1"/>
</dbReference>
<dbReference type="GO" id="GO:0015189">
    <property type="term" value="F:L-lysine transmembrane transporter activity"/>
    <property type="evidence" value="ECO:0007669"/>
    <property type="project" value="TreeGrafter"/>
</dbReference>
<proteinExistence type="predicted"/>
<keyword evidence="3 6" id="KW-0812">Transmembrane</keyword>
<keyword evidence="5 6" id="KW-0472">Membrane</keyword>
<dbReference type="EMBL" id="SMMG02000008">
    <property type="protein sequence ID" value="KAA3463710.1"/>
    <property type="molecule type" value="Genomic_DNA"/>
</dbReference>
<comment type="caution">
    <text evidence="7">The sequence shown here is derived from an EMBL/GenBank/DDBJ whole genome shotgun (WGS) entry which is preliminary data.</text>
</comment>
<dbReference type="PANTHER" id="PTHR45649">
    <property type="entry name" value="AMINO-ACID PERMEASE BAT1"/>
    <property type="match status" value="1"/>
</dbReference>
<dbReference type="PROSITE" id="PS00218">
    <property type="entry name" value="AMINO_ACID_PERMEASE_1"/>
    <property type="match status" value="1"/>
</dbReference>
<evidence type="ECO:0000256" key="1">
    <source>
        <dbReference type="ARBA" id="ARBA00004141"/>
    </source>
</evidence>
<dbReference type="OrthoDB" id="3257095at2759"/>
<evidence type="ECO:0000256" key="6">
    <source>
        <dbReference type="SAM" id="Phobius"/>
    </source>
</evidence>
<dbReference type="InterPro" id="IPR004840">
    <property type="entry name" value="Amino_acid_permease_CS"/>
</dbReference>
<dbReference type="Gene3D" id="1.20.1740.10">
    <property type="entry name" value="Amino acid/polyamine transporter I"/>
    <property type="match status" value="1"/>
</dbReference>